<dbReference type="AlphaFoldDB" id="R7U5D1"/>
<feature type="repeat" description="RCC1" evidence="2">
    <location>
        <begin position="408"/>
        <end position="462"/>
    </location>
</feature>
<sequence length="627" mass="67335">MSSSPCVKMKWAEHLNTAWVAENLESAMGREGASELYERLVLMQEVIATPQEVLHLKGPPLPDFDSEKLTSTEQAHFLEQLLASQNNLGRAVCADSPFCSLLQKRLTIFRRIFYAISTKYHQSGNNNESAMSKNAAATCDAQKTSSPRGSDALVEMGVRTGLSLLFSLLRQNWAMASQMTTEFNLCNDVLQTALGVLHSLPPLSLSNESKLPALGLTSLKEVTSFLKSVSQPQSPADALGKRLACELFLLLCVQRGSLSYLLEWMEMALCASSGQPTACISVATFNDILSQMNKDSDCLAKHGLDDSEGFTPLYQAAVCLMEEIFSSASHYTRTFIAHDVTHADKQTCVAPPSDADSCVVYAWGSNSSHQLAEGTSEKILQPKLVTNFPKVQQLEAGQYCTFVIDNDGAVSACGKGSYGRLGLGDSSNQTAPKKLSFDATHLVKKISSSKGSDGHTLALTVEGALFSWGDGDYGKLGHGNISTQKYPKLIQGPLAGKVVKCICAGYRHSAAVTEDGQLYTWGEGDFGRLGHGDNSGRNVPTLVKDISNVGQVACGSSHTIAVSQDGRTVWTFGGGKLGFEDANRVYRPKVVDAFAGLYIRKVACGSHSSLALTSSGQVAPLVALCKR</sequence>
<dbReference type="PROSITE" id="PS00626">
    <property type="entry name" value="RCC1_2"/>
    <property type="match status" value="2"/>
</dbReference>
<dbReference type="HOGENOM" id="CLU_004066_0_0_1"/>
<reference evidence="5" key="3">
    <citation type="submission" date="2015-06" db="UniProtKB">
        <authorList>
            <consortium name="EnsemblMetazoa"/>
        </authorList>
    </citation>
    <scope>IDENTIFICATION</scope>
</reference>
<evidence type="ECO:0000256" key="2">
    <source>
        <dbReference type="PROSITE-ProRule" id="PRU00235"/>
    </source>
</evidence>
<dbReference type="Gene3D" id="2.130.10.30">
    <property type="entry name" value="Regulator of chromosome condensation 1/beta-lactamase-inhibitor protein II"/>
    <property type="match status" value="2"/>
</dbReference>
<feature type="domain" description="RCC1-like" evidence="3">
    <location>
        <begin position="358"/>
        <end position="544"/>
    </location>
</feature>
<keyword evidence="6" id="KW-1185">Reference proteome</keyword>
<gene>
    <name evidence="4" type="ORF">CAPTEDRAFT_215877</name>
</gene>
<reference evidence="4 6" key="2">
    <citation type="journal article" date="2013" name="Nature">
        <title>Insights into bilaterian evolution from three spiralian genomes.</title>
        <authorList>
            <person name="Simakov O."/>
            <person name="Marletaz F."/>
            <person name="Cho S.J."/>
            <person name="Edsinger-Gonzales E."/>
            <person name="Havlak P."/>
            <person name="Hellsten U."/>
            <person name="Kuo D.H."/>
            <person name="Larsson T."/>
            <person name="Lv J."/>
            <person name="Arendt D."/>
            <person name="Savage R."/>
            <person name="Osoegawa K."/>
            <person name="de Jong P."/>
            <person name="Grimwood J."/>
            <person name="Chapman J.A."/>
            <person name="Shapiro H."/>
            <person name="Aerts A."/>
            <person name="Otillar R.P."/>
            <person name="Terry A.Y."/>
            <person name="Boore J.L."/>
            <person name="Grigoriev I.V."/>
            <person name="Lindberg D.R."/>
            <person name="Seaver E.C."/>
            <person name="Weisblat D.A."/>
            <person name="Putnam N.H."/>
            <person name="Rokhsar D.S."/>
        </authorList>
    </citation>
    <scope>NUCLEOTIDE SEQUENCE</scope>
    <source>
        <strain evidence="4 6">I ESC-2004</strain>
    </source>
</reference>
<evidence type="ECO:0000313" key="6">
    <source>
        <dbReference type="Proteomes" id="UP000014760"/>
    </source>
</evidence>
<dbReference type="Pfam" id="PF13540">
    <property type="entry name" value="RCC1_2"/>
    <property type="match status" value="1"/>
</dbReference>
<proteinExistence type="predicted"/>
<feature type="repeat" description="RCC1" evidence="2">
    <location>
        <begin position="567"/>
        <end position="615"/>
    </location>
</feature>
<dbReference type="Pfam" id="PF25390">
    <property type="entry name" value="WD40_RLD"/>
    <property type="match status" value="1"/>
</dbReference>
<dbReference type="InterPro" id="IPR051625">
    <property type="entry name" value="Signaling_Regulatory_Domain"/>
</dbReference>
<protein>
    <recommendedName>
        <fullName evidence="3">RCC1-like domain-containing protein</fullName>
    </recommendedName>
</protein>
<dbReference type="Proteomes" id="UP000014760">
    <property type="component" value="Unassembled WGS sequence"/>
</dbReference>
<evidence type="ECO:0000313" key="4">
    <source>
        <dbReference type="EMBL" id="ELU01326.1"/>
    </source>
</evidence>
<dbReference type="OrthoDB" id="5370059at2759"/>
<evidence type="ECO:0000313" key="5">
    <source>
        <dbReference type="EnsemblMetazoa" id="CapteP215877"/>
    </source>
</evidence>
<dbReference type="PROSITE" id="PS50012">
    <property type="entry name" value="RCC1_3"/>
    <property type="match status" value="5"/>
</dbReference>
<dbReference type="PRINTS" id="PR00633">
    <property type="entry name" value="RCCNDNSATION"/>
</dbReference>
<dbReference type="EMBL" id="KB305155">
    <property type="protein sequence ID" value="ELU01326.1"/>
    <property type="molecule type" value="Genomic_DNA"/>
</dbReference>
<organism evidence="4">
    <name type="scientific">Capitella teleta</name>
    <name type="common">Polychaete worm</name>
    <dbReference type="NCBI Taxonomy" id="283909"/>
    <lineage>
        <taxon>Eukaryota</taxon>
        <taxon>Metazoa</taxon>
        <taxon>Spiralia</taxon>
        <taxon>Lophotrochozoa</taxon>
        <taxon>Annelida</taxon>
        <taxon>Polychaeta</taxon>
        <taxon>Sedentaria</taxon>
        <taxon>Scolecida</taxon>
        <taxon>Capitellidae</taxon>
        <taxon>Capitella</taxon>
    </lineage>
</organism>
<feature type="repeat" description="RCC1" evidence="2">
    <location>
        <begin position="358"/>
        <end position="407"/>
    </location>
</feature>
<reference evidence="6" key="1">
    <citation type="submission" date="2012-12" db="EMBL/GenBank/DDBJ databases">
        <authorList>
            <person name="Hellsten U."/>
            <person name="Grimwood J."/>
            <person name="Chapman J.A."/>
            <person name="Shapiro H."/>
            <person name="Aerts A."/>
            <person name="Otillar R.P."/>
            <person name="Terry A.Y."/>
            <person name="Boore J.L."/>
            <person name="Simakov O."/>
            <person name="Marletaz F."/>
            <person name="Cho S.-J."/>
            <person name="Edsinger-Gonzales E."/>
            <person name="Havlak P."/>
            <person name="Kuo D.-H."/>
            <person name="Larsson T."/>
            <person name="Lv J."/>
            <person name="Arendt D."/>
            <person name="Savage R."/>
            <person name="Osoegawa K."/>
            <person name="de Jong P."/>
            <person name="Lindberg D.R."/>
            <person name="Seaver E.C."/>
            <person name="Weisblat D.A."/>
            <person name="Putnam N.H."/>
            <person name="Grigoriev I.V."/>
            <person name="Rokhsar D.S."/>
        </authorList>
    </citation>
    <scope>NUCLEOTIDE SEQUENCE</scope>
    <source>
        <strain evidence="6">I ESC-2004</strain>
    </source>
</reference>
<keyword evidence="1" id="KW-0677">Repeat</keyword>
<feature type="repeat" description="RCC1" evidence="2">
    <location>
        <begin position="516"/>
        <end position="565"/>
    </location>
</feature>
<dbReference type="EMBL" id="AMQN01009330">
    <property type="status" value="NOT_ANNOTATED_CDS"/>
    <property type="molecule type" value="Genomic_DNA"/>
</dbReference>
<accession>R7U5D1</accession>
<dbReference type="InterPro" id="IPR058923">
    <property type="entry name" value="RCC1-like_dom"/>
</dbReference>
<dbReference type="STRING" id="283909.R7U5D1"/>
<name>R7U5D1_CAPTE</name>
<dbReference type="EnsemblMetazoa" id="CapteT215877">
    <property type="protein sequence ID" value="CapteP215877"/>
    <property type="gene ID" value="CapteG215877"/>
</dbReference>
<dbReference type="SUPFAM" id="SSF50985">
    <property type="entry name" value="RCC1/BLIP-II"/>
    <property type="match status" value="1"/>
</dbReference>
<dbReference type="OMA" id="YTHYISH"/>
<evidence type="ECO:0000259" key="3">
    <source>
        <dbReference type="Pfam" id="PF25390"/>
    </source>
</evidence>
<dbReference type="InterPro" id="IPR000408">
    <property type="entry name" value="Reg_chr_condens"/>
</dbReference>
<dbReference type="PANTHER" id="PTHR22872">
    <property type="entry name" value="BTK-BINDING PROTEIN-RELATED"/>
    <property type="match status" value="1"/>
</dbReference>
<evidence type="ECO:0000256" key="1">
    <source>
        <dbReference type="ARBA" id="ARBA00022737"/>
    </source>
</evidence>
<dbReference type="InterPro" id="IPR009091">
    <property type="entry name" value="RCC1/BLIP-II"/>
</dbReference>
<dbReference type="PANTHER" id="PTHR22872:SF6">
    <property type="entry name" value="E3 UBIQUITIN-PROTEIN LIGASE HERC1-RELATED"/>
    <property type="match status" value="1"/>
</dbReference>
<feature type="repeat" description="RCC1" evidence="2">
    <location>
        <begin position="463"/>
        <end position="515"/>
    </location>
</feature>